<dbReference type="Proteomes" id="UP000887574">
    <property type="component" value="Unplaced"/>
</dbReference>
<protein>
    <submittedName>
        <fullName evidence="3">Uncharacterized protein</fullName>
    </submittedName>
</protein>
<evidence type="ECO:0000313" key="2">
    <source>
        <dbReference type="Proteomes" id="UP000887574"/>
    </source>
</evidence>
<dbReference type="AlphaFoldDB" id="A0A915DIX2"/>
<feature type="compositionally biased region" description="Basic and acidic residues" evidence="1">
    <location>
        <begin position="37"/>
        <end position="49"/>
    </location>
</feature>
<evidence type="ECO:0000256" key="1">
    <source>
        <dbReference type="SAM" id="MobiDB-lite"/>
    </source>
</evidence>
<feature type="region of interest" description="Disordered" evidence="1">
    <location>
        <begin position="29"/>
        <end position="49"/>
    </location>
</feature>
<accession>A0A915DIX2</accession>
<keyword evidence="2" id="KW-1185">Reference proteome</keyword>
<organism evidence="2 3">
    <name type="scientific">Ditylenchus dipsaci</name>
    <dbReference type="NCBI Taxonomy" id="166011"/>
    <lineage>
        <taxon>Eukaryota</taxon>
        <taxon>Metazoa</taxon>
        <taxon>Ecdysozoa</taxon>
        <taxon>Nematoda</taxon>
        <taxon>Chromadorea</taxon>
        <taxon>Rhabditida</taxon>
        <taxon>Tylenchina</taxon>
        <taxon>Tylenchomorpha</taxon>
        <taxon>Sphaerularioidea</taxon>
        <taxon>Anguinidae</taxon>
        <taxon>Anguininae</taxon>
        <taxon>Ditylenchus</taxon>
    </lineage>
</organism>
<sequence>CIQQYLTSPMDVHGINFLMYQVDRRIKEKSNGPYDPRLSRESKNHSSLT</sequence>
<name>A0A915DIX2_9BILA</name>
<proteinExistence type="predicted"/>
<dbReference type="WBParaSite" id="jg19739">
    <property type="protein sequence ID" value="jg19739"/>
    <property type="gene ID" value="jg19739"/>
</dbReference>
<reference evidence="3" key="1">
    <citation type="submission" date="2022-11" db="UniProtKB">
        <authorList>
            <consortium name="WormBaseParasite"/>
        </authorList>
    </citation>
    <scope>IDENTIFICATION</scope>
</reference>
<evidence type="ECO:0000313" key="3">
    <source>
        <dbReference type="WBParaSite" id="jg19739"/>
    </source>
</evidence>